<dbReference type="EMBL" id="RIBS01000002">
    <property type="protein sequence ID" value="RNF84989.1"/>
    <property type="molecule type" value="Genomic_DNA"/>
</dbReference>
<dbReference type="Proteomes" id="UP000267049">
    <property type="component" value="Unassembled WGS sequence"/>
</dbReference>
<comment type="caution">
    <text evidence="3">The sequence shown here is derived from an EMBL/GenBank/DDBJ whole genome shotgun (WGS) entry which is preliminary data.</text>
</comment>
<proteinExistence type="predicted"/>
<evidence type="ECO:0000313" key="3">
    <source>
        <dbReference type="EMBL" id="RNF84989.1"/>
    </source>
</evidence>
<keyword evidence="1" id="KW-0812">Transmembrane</keyword>
<gene>
    <name evidence="3" type="ORF">EER27_04145</name>
</gene>
<protein>
    <recommendedName>
        <fullName evidence="2">DUF6708 domain-containing protein</fullName>
    </recommendedName>
</protein>
<keyword evidence="1" id="KW-1133">Transmembrane helix</keyword>
<evidence type="ECO:0000313" key="4">
    <source>
        <dbReference type="Proteomes" id="UP000267049"/>
    </source>
</evidence>
<reference evidence="3 4" key="1">
    <citation type="submission" date="2018-11" db="EMBL/GenBank/DDBJ databases">
        <title>Lysobacter cryohumiis sp. nov., isolated from soil in the Tianshan Mountains, Xinjiang, China.</title>
        <authorList>
            <person name="Luo Y."/>
            <person name="Sheng H."/>
        </authorList>
    </citation>
    <scope>NUCLEOTIDE SEQUENCE [LARGE SCALE GENOMIC DNA]</scope>
    <source>
        <strain evidence="3 4">ZS60</strain>
    </source>
</reference>
<sequence>MPVRFNRRIGKVFVYHHWHTWNPFGRWPATIKEFDWDTVHAELTRQAGFSGKAYIVRYALFLVSCKPGTTEVVDRIQLKGNVVTTAGLRATWAYCRHFMEHGRVGLPEYPVKKPGANFWHSLFFYMPWFDPTEEGRAFRRDLPAIGWFIAAITTPLFWILLPFGLCHYIVMRVAPEPSWPPEIDARSRGA</sequence>
<keyword evidence="4" id="KW-1185">Reference proteome</keyword>
<dbReference type="InterPro" id="IPR046554">
    <property type="entry name" value="DUF6708"/>
</dbReference>
<feature type="transmembrane region" description="Helical" evidence="1">
    <location>
        <begin position="145"/>
        <end position="170"/>
    </location>
</feature>
<feature type="domain" description="DUF6708" evidence="2">
    <location>
        <begin position="2"/>
        <end position="188"/>
    </location>
</feature>
<dbReference type="AlphaFoldDB" id="A0A3M8SUL4"/>
<organism evidence="3 4">
    <name type="scientific">Montanilutibacter psychrotolerans</name>
    <dbReference type="NCBI Taxonomy" id="1327343"/>
    <lineage>
        <taxon>Bacteria</taxon>
        <taxon>Pseudomonadati</taxon>
        <taxon>Pseudomonadota</taxon>
        <taxon>Gammaproteobacteria</taxon>
        <taxon>Lysobacterales</taxon>
        <taxon>Lysobacteraceae</taxon>
        <taxon>Montanilutibacter</taxon>
    </lineage>
</organism>
<name>A0A3M8SUL4_9GAMM</name>
<dbReference type="Pfam" id="PF20455">
    <property type="entry name" value="DUF6708"/>
    <property type="match status" value="1"/>
</dbReference>
<accession>A0A3M8SUL4</accession>
<evidence type="ECO:0000256" key="1">
    <source>
        <dbReference type="SAM" id="Phobius"/>
    </source>
</evidence>
<keyword evidence="1" id="KW-0472">Membrane</keyword>
<evidence type="ECO:0000259" key="2">
    <source>
        <dbReference type="Pfam" id="PF20455"/>
    </source>
</evidence>